<dbReference type="InterPro" id="IPR001763">
    <property type="entry name" value="Rhodanese-like_dom"/>
</dbReference>
<feature type="domain" description="Rhodanese" evidence="1">
    <location>
        <begin position="15"/>
        <end position="107"/>
    </location>
</feature>
<dbReference type="EMBL" id="JAMZDX010000004">
    <property type="protein sequence ID" value="MCP2311156.1"/>
    <property type="molecule type" value="Genomic_DNA"/>
</dbReference>
<dbReference type="CDD" id="cd00158">
    <property type="entry name" value="RHOD"/>
    <property type="match status" value="1"/>
</dbReference>
<evidence type="ECO:0000313" key="2">
    <source>
        <dbReference type="EMBL" id="MCP2311156.1"/>
    </source>
</evidence>
<proteinExistence type="predicted"/>
<dbReference type="InterPro" id="IPR001307">
    <property type="entry name" value="Thiosulphate_STrfase_CS"/>
</dbReference>
<evidence type="ECO:0000313" key="3">
    <source>
        <dbReference type="Proteomes" id="UP001206483"/>
    </source>
</evidence>
<dbReference type="PROSITE" id="PS00380">
    <property type="entry name" value="RHODANESE_1"/>
    <property type="match status" value="1"/>
</dbReference>
<keyword evidence="3" id="KW-1185">Reference proteome</keyword>
<name>A0ABT1J339_9ACTN</name>
<dbReference type="Gene3D" id="3.40.250.10">
    <property type="entry name" value="Rhodanese-like domain"/>
    <property type="match status" value="1"/>
</dbReference>
<evidence type="ECO:0000259" key="1">
    <source>
        <dbReference type="PROSITE" id="PS50206"/>
    </source>
</evidence>
<dbReference type="Proteomes" id="UP001206483">
    <property type="component" value="Unassembled WGS sequence"/>
</dbReference>
<dbReference type="SMART" id="SM00450">
    <property type="entry name" value="RHOD"/>
    <property type="match status" value="1"/>
</dbReference>
<protein>
    <submittedName>
        <fullName evidence="2">Rhodanese-related sulfurtransferase</fullName>
    </submittedName>
</protein>
<comment type="caution">
    <text evidence="2">The sequence shown here is derived from an EMBL/GenBank/DDBJ whole genome shotgun (WGS) entry which is preliminary data.</text>
</comment>
<dbReference type="RefSeq" id="WP_253799791.1">
    <property type="nucleotide sequence ID" value="NZ_BAAAUB010000076.1"/>
</dbReference>
<reference evidence="2 3" key="1">
    <citation type="submission" date="2022-06" db="EMBL/GenBank/DDBJ databases">
        <title>Sequencing the genomes of 1000 actinobacteria strains.</title>
        <authorList>
            <person name="Klenk H.-P."/>
        </authorList>
    </citation>
    <scope>NUCLEOTIDE SEQUENCE [LARGE SCALE GENOMIC DNA]</scope>
    <source>
        <strain evidence="2 3">DSM 41656</strain>
    </source>
</reference>
<dbReference type="Pfam" id="PF00581">
    <property type="entry name" value="Rhodanese"/>
    <property type="match status" value="1"/>
</dbReference>
<dbReference type="InterPro" id="IPR036873">
    <property type="entry name" value="Rhodanese-like_dom_sf"/>
</dbReference>
<gene>
    <name evidence="2" type="ORF">FHR36_004319</name>
</gene>
<sequence>MATLITRDELRAAIDGGAVTVLDTLGGDYYADQHLPGALALTPGEVDSRAADLLPDRDAAIVTYCSNPACGNSGQVAARLTALGYRNVRKYREGIQDWVEAGLPVESGLSLESA</sequence>
<dbReference type="SUPFAM" id="SSF52821">
    <property type="entry name" value="Rhodanese/Cell cycle control phosphatase"/>
    <property type="match status" value="1"/>
</dbReference>
<dbReference type="PROSITE" id="PS50206">
    <property type="entry name" value="RHODANESE_3"/>
    <property type="match status" value="1"/>
</dbReference>
<organism evidence="2 3">
    <name type="scientific">Kitasatospora paracochleata</name>
    <dbReference type="NCBI Taxonomy" id="58354"/>
    <lineage>
        <taxon>Bacteria</taxon>
        <taxon>Bacillati</taxon>
        <taxon>Actinomycetota</taxon>
        <taxon>Actinomycetes</taxon>
        <taxon>Kitasatosporales</taxon>
        <taxon>Streptomycetaceae</taxon>
        <taxon>Kitasatospora</taxon>
    </lineage>
</organism>
<accession>A0ABT1J339</accession>